<dbReference type="InterPro" id="IPR001647">
    <property type="entry name" value="HTH_TetR"/>
</dbReference>
<evidence type="ECO:0000256" key="2">
    <source>
        <dbReference type="ARBA" id="ARBA00023015"/>
    </source>
</evidence>
<dbReference type="PANTHER" id="PTHR30055">
    <property type="entry name" value="HTH-TYPE TRANSCRIPTIONAL REGULATOR RUTR"/>
    <property type="match status" value="1"/>
</dbReference>
<evidence type="ECO:0000256" key="1">
    <source>
        <dbReference type="ARBA" id="ARBA00022491"/>
    </source>
</evidence>
<dbReference type="Pfam" id="PF17932">
    <property type="entry name" value="TetR_C_24"/>
    <property type="match status" value="1"/>
</dbReference>
<dbReference type="InterPro" id="IPR050109">
    <property type="entry name" value="HTH-type_TetR-like_transc_reg"/>
</dbReference>
<protein>
    <submittedName>
        <fullName evidence="7">AcrR family transcriptional regulator</fullName>
    </submittedName>
</protein>
<evidence type="ECO:0000259" key="6">
    <source>
        <dbReference type="PROSITE" id="PS50977"/>
    </source>
</evidence>
<dbReference type="InterPro" id="IPR009057">
    <property type="entry name" value="Homeodomain-like_sf"/>
</dbReference>
<accession>A0A840PV80</accession>
<organism evidence="7 8">
    <name type="scientific">Thermocatellispora tengchongensis</name>
    <dbReference type="NCBI Taxonomy" id="1073253"/>
    <lineage>
        <taxon>Bacteria</taxon>
        <taxon>Bacillati</taxon>
        <taxon>Actinomycetota</taxon>
        <taxon>Actinomycetes</taxon>
        <taxon>Streptosporangiales</taxon>
        <taxon>Streptosporangiaceae</taxon>
        <taxon>Thermocatellispora</taxon>
    </lineage>
</organism>
<dbReference type="GO" id="GO:0000976">
    <property type="term" value="F:transcription cis-regulatory region binding"/>
    <property type="evidence" value="ECO:0007669"/>
    <property type="project" value="TreeGrafter"/>
</dbReference>
<gene>
    <name evidence="7" type="ORF">HNP84_009559</name>
</gene>
<proteinExistence type="predicted"/>
<dbReference type="Proteomes" id="UP000578449">
    <property type="component" value="Unassembled WGS sequence"/>
</dbReference>
<dbReference type="Gene3D" id="1.10.357.10">
    <property type="entry name" value="Tetracycline Repressor, domain 2"/>
    <property type="match status" value="1"/>
</dbReference>
<evidence type="ECO:0000256" key="5">
    <source>
        <dbReference type="PROSITE-ProRule" id="PRU00335"/>
    </source>
</evidence>
<keyword evidence="8" id="KW-1185">Reference proteome</keyword>
<dbReference type="PANTHER" id="PTHR30055:SF175">
    <property type="entry name" value="HTH-TYPE TRANSCRIPTIONAL REPRESSOR KSTR2"/>
    <property type="match status" value="1"/>
</dbReference>
<keyword evidence="4" id="KW-0804">Transcription</keyword>
<feature type="domain" description="HTH tetR-type" evidence="6">
    <location>
        <begin position="12"/>
        <end position="72"/>
    </location>
</feature>
<dbReference type="Pfam" id="PF00440">
    <property type="entry name" value="TetR_N"/>
    <property type="match status" value="1"/>
</dbReference>
<dbReference type="Gene3D" id="1.10.10.60">
    <property type="entry name" value="Homeodomain-like"/>
    <property type="match status" value="1"/>
</dbReference>
<feature type="DNA-binding region" description="H-T-H motif" evidence="5">
    <location>
        <begin position="35"/>
        <end position="54"/>
    </location>
</feature>
<evidence type="ECO:0000256" key="3">
    <source>
        <dbReference type="ARBA" id="ARBA00023125"/>
    </source>
</evidence>
<name>A0A840PV80_9ACTN</name>
<dbReference type="AlphaFoldDB" id="A0A840PV80"/>
<evidence type="ECO:0000313" key="8">
    <source>
        <dbReference type="Proteomes" id="UP000578449"/>
    </source>
</evidence>
<dbReference type="PRINTS" id="PR00455">
    <property type="entry name" value="HTHTETR"/>
</dbReference>
<evidence type="ECO:0000256" key="4">
    <source>
        <dbReference type="ARBA" id="ARBA00023163"/>
    </source>
</evidence>
<dbReference type="PROSITE" id="PS50977">
    <property type="entry name" value="HTH_TETR_2"/>
    <property type="match status" value="1"/>
</dbReference>
<dbReference type="SUPFAM" id="SSF48498">
    <property type="entry name" value="Tetracyclin repressor-like, C-terminal domain"/>
    <property type="match status" value="1"/>
</dbReference>
<sequence length="199" mass="22103">MSTTNTGPGAQSRHVTAILDAATRRFAQTGYHGTSMRDIGAEMGMHAGSLYVHIRSKEDLLDAIVWDIAQSTERRMEAVLAAGDTPVDKLRTIAEEHLRWVAANPDAATVYFHEWRHLKGERLERVKAARARWTRGLRDIIQAGIDEGAFKPMDVRLAGLAFVGMLNSTYRWLRPDGDLDTAEIAGTFMDFLLHGWAAG</sequence>
<reference evidence="7 8" key="1">
    <citation type="submission" date="2020-08" db="EMBL/GenBank/DDBJ databases">
        <title>Genomic Encyclopedia of Type Strains, Phase IV (KMG-IV): sequencing the most valuable type-strain genomes for metagenomic binning, comparative biology and taxonomic classification.</title>
        <authorList>
            <person name="Goeker M."/>
        </authorList>
    </citation>
    <scope>NUCLEOTIDE SEQUENCE [LARGE SCALE GENOMIC DNA]</scope>
    <source>
        <strain evidence="7 8">DSM 45615</strain>
    </source>
</reference>
<keyword evidence="1" id="KW-0678">Repressor</keyword>
<dbReference type="GO" id="GO:0003700">
    <property type="term" value="F:DNA-binding transcription factor activity"/>
    <property type="evidence" value="ECO:0007669"/>
    <property type="project" value="TreeGrafter"/>
</dbReference>
<dbReference type="InterPro" id="IPR036271">
    <property type="entry name" value="Tet_transcr_reg_TetR-rel_C_sf"/>
</dbReference>
<dbReference type="RefSeq" id="WP_185056614.1">
    <property type="nucleotide sequence ID" value="NZ_BAABIX010000041.1"/>
</dbReference>
<dbReference type="EMBL" id="JACHGN010000033">
    <property type="protein sequence ID" value="MBB5139795.1"/>
    <property type="molecule type" value="Genomic_DNA"/>
</dbReference>
<keyword evidence="2" id="KW-0805">Transcription regulation</keyword>
<dbReference type="SUPFAM" id="SSF46689">
    <property type="entry name" value="Homeodomain-like"/>
    <property type="match status" value="1"/>
</dbReference>
<comment type="caution">
    <text evidence="7">The sequence shown here is derived from an EMBL/GenBank/DDBJ whole genome shotgun (WGS) entry which is preliminary data.</text>
</comment>
<evidence type="ECO:0000313" key="7">
    <source>
        <dbReference type="EMBL" id="MBB5139795.1"/>
    </source>
</evidence>
<dbReference type="InterPro" id="IPR041490">
    <property type="entry name" value="KstR2_TetR_C"/>
</dbReference>
<keyword evidence="3 5" id="KW-0238">DNA-binding</keyword>